<evidence type="ECO:0000313" key="2">
    <source>
        <dbReference type="EMBL" id="OZM58352.1"/>
    </source>
</evidence>
<organism evidence="2 3">
    <name type="scientific">Lottiidibacillus patelloidae</name>
    <dbReference type="NCBI Taxonomy" id="2670334"/>
    <lineage>
        <taxon>Bacteria</taxon>
        <taxon>Bacillati</taxon>
        <taxon>Bacillota</taxon>
        <taxon>Bacilli</taxon>
        <taxon>Bacillales</taxon>
        <taxon>Bacillaceae</taxon>
        <taxon>Lottiidibacillus</taxon>
    </lineage>
</organism>
<dbReference type="AlphaFoldDB" id="A0A263BXQ7"/>
<keyword evidence="3" id="KW-1185">Reference proteome</keyword>
<dbReference type="Pfam" id="PF09350">
    <property type="entry name" value="DJC28_CD"/>
    <property type="match status" value="1"/>
</dbReference>
<protein>
    <recommendedName>
        <fullName evidence="1">DnaJ homologue subfamily C member 28 conserved domain-containing protein</fullName>
    </recommendedName>
</protein>
<dbReference type="EMBL" id="NPIA01000001">
    <property type="protein sequence ID" value="OZM58352.1"/>
    <property type="molecule type" value="Genomic_DNA"/>
</dbReference>
<comment type="caution">
    <text evidence="2">The sequence shown here is derived from an EMBL/GenBank/DDBJ whole genome shotgun (WGS) entry which is preliminary data.</text>
</comment>
<dbReference type="Proteomes" id="UP000217083">
    <property type="component" value="Unassembled WGS sequence"/>
</dbReference>
<reference evidence="3" key="1">
    <citation type="submission" date="2017-08" db="EMBL/GenBank/DDBJ databases">
        <authorList>
            <person name="Huang Z."/>
        </authorList>
    </citation>
    <scope>NUCLEOTIDE SEQUENCE [LARGE SCALE GENOMIC DNA]</scope>
    <source>
        <strain evidence="3">SA5d-4</strain>
    </source>
</reference>
<feature type="domain" description="DnaJ homologue subfamily C member 28 conserved" evidence="1">
    <location>
        <begin position="20"/>
        <end position="68"/>
    </location>
</feature>
<evidence type="ECO:0000259" key="1">
    <source>
        <dbReference type="Pfam" id="PF09350"/>
    </source>
</evidence>
<evidence type="ECO:0000313" key="3">
    <source>
        <dbReference type="Proteomes" id="UP000217083"/>
    </source>
</evidence>
<dbReference type="RefSeq" id="WP_094921097.1">
    <property type="nucleotide sequence ID" value="NZ_NPIA01000001.1"/>
</dbReference>
<sequence>MANNYNDLIGEILKNTDGSDDYEGKGKPLNKEYLKRDVFQNFQQIAKDAGYLPPWLKLQKEITKLVQSADTELDVELINSKIIEHNKICPPPMQRMPISFHKLTRAREIWQP</sequence>
<reference evidence="2 3" key="2">
    <citation type="submission" date="2017-09" db="EMBL/GenBank/DDBJ databases">
        <title>Bacillus patelloidae sp. nov., isolated from the intestinal tract of a marine limpet.</title>
        <authorList>
            <person name="Liu R."/>
            <person name="Dong C."/>
            <person name="Shao Z."/>
        </authorList>
    </citation>
    <scope>NUCLEOTIDE SEQUENCE [LARGE SCALE GENOMIC DNA]</scope>
    <source>
        <strain evidence="2 3">SA5d-4</strain>
    </source>
</reference>
<name>A0A263BXQ7_9BACI</name>
<proteinExistence type="predicted"/>
<dbReference type="InterPro" id="IPR018961">
    <property type="entry name" value="DnaJ_homolog_subfam-C_membr-28"/>
</dbReference>
<accession>A0A263BXQ7</accession>
<gene>
    <name evidence="2" type="ORF">CIB95_01925</name>
</gene>